<protein>
    <submittedName>
        <fullName evidence="4">Subtilisin-like protease SBT3</fullName>
    </submittedName>
</protein>
<evidence type="ECO:0000259" key="3">
    <source>
        <dbReference type="Pfam" id="PF17766"/>
    </source>
</evidence>
<dbReference type="Pfam" id="PF17766">
    <property type="entry name" value="fn3_6"/>
    <property type="match status" value="1"/>
</dbReference>
<sequence>MGVGHINSNKALDLGLIYNANRDNCLNFLCAMNLTQKHIHAIIRLPYNCMNLSNPNIPPFIAYVNENGTKTVQFQRAITNMGTEKSSYFIKLDSMQGFEVSVEPERLLFRYKYGK</sequence>
<dbReference type="Proteomes" id="UP001293254">
    <property type="component" value="Unassembled WGS sequence"/>
</dbReference>
<proteinExistence type="inferred from homology"/>
<reference evidence="4" key="1">
    <citation type="submission" date="2020-06" db="EMBL/GenBank/DDBJ databases">
        <authorList>
            <person name="Li T."/>
            <person name="Hu X."/>
            <person name="Zhang T."/>
            <person name="Song X."/>
            <person name="Zhang H."/>
            <person name="Dai N."/>
            <person name="Sheng W."/>
            <person name="Hou X."/>
            <person name="Wei L."/>
        </authorList>
    </citation>
    <scope>NUCLEOTIDE SEQUENCE</scope>
    <source>
        <strain evidence="4">3651</strain>
        <tissue evidence="4">Leaf</tissue>
    </source>
</reference>
<name>A0AAE2CNR2_9LAMI</name>
<keyword evidence="2" id="KW-0732">Signal</keyword>
<dbReference type="GO" id="GO:0008233">
    <property type="term" value="F:peptidase activity"/>
    <property type="evidence" value="ECO:0007669"/>
    <property type="project" value="UniProtKB-KW"/>
</dbReference>
<evidence type="ECO:0000256" key="2">
    <source>
        <dbReference type="ARBA" id="ARBA00022729"/>
    </source>
</evidence>
<dbReference type="InterPro" id="IPR045051">
    <property type="entry name" value="SBT"/>
</dbReference>
<dbReference type="GO" id="GO:0006508">
    <property type="term" value="P:proteolysis"/>
    <property type="evidence" value="ECO:0007669"/>
    <property type="project" value="UniProtKB-KW"/>
</dbReference>
<evidence type="ECO:0000313" key="4">
    <source>
        <dbReference type="EMBL" id="KAK4428958.1"/>
    </source>
</evidence>
<evidence type="ECO:0000256" key="1">
    <source>
        <dbReference type="ARBA" id="ARBA00011073"/>
    </source>
</evidence>
<keyword evidence="4" id="KW-0378">Hydrolase</keyword>
<keyword evidence="5" id="KW-1185">Reference proteome</keyword>
<reference evidence="4" key="2">
    <citation type="journal article" date="2024" name="Plant">
        <title>Genomic evolution and insights into agronomic trait innovations of Sesamum species.</title>
        <authorList>
            <person name="Miao H."/>
            <person name="Wang L."/>
            <person name="Qu L."/>
            <person name="Liu H."/>
            <person name="Sun Y."/>
            <person name="Le M."/>
            <person name="Wang Q."/>
            <person name="Wei S."/>
            <person name="Zheng Y."/>
            <person name="Lin W."/>
            <person name="Duan Y."/>
            <person name="Cao H."/>
            <person name="Xiong S."/>
            <person name="Wang X."/>
            <person name="Wei L."/>
            <person name="Li C."/>
            <person name="Ma Q."/>
            <person name="Ju M."/>
            <person name="Zhao R."/>
            <person name="Li G."/>
            <person name="Mu C."/>
            <person name="Tian Q."/>
            <person name="Mei H."/>
            <person name="Zhang T."/>
            <person name="Gao T."/>
            <person name="Zhang H."/>
        </authorList>
    </citation>
    <scope>NUCLEOTIDE SEQUENCE</scope>
    <source>
        <strain evidence="4">3651</strain>
    </source>
</reference>
<keyword evidence="4" id="KW-0645">Protease</keyword>
<dbReference type="EMBL" id="JACGWO010000004">
    <property type="protein sequence ID" value="KAK4428958.1"/>
    <property type="molecule type" value="Genomic_DNA"/>
</dbReference>
<dbReference type="InterPro" id="IPR041469">
    <property type="entry name" value="Subtilisin-like_FN3"/>
</dbReference>
<dbReference type="AlphaFoldDB" id="A0AAE2CNR2"/>
<gene>
    <name evidence="4" type="ORF">Salat_1195800</name>
</gene>
<dbReference type="PANTHER" id="PTHR10795">
    <property type="entry name" value="PROPROTEIN CONVERTASE SUBTILISIN/KEXIN"/>
    <property type="match status" value="1"/>
</dbReference>
<accession>A0AAE2CNR2</accession>
<dbReference type="Gene3D" id="2.60.40.2310">
    <property type="match status" value="1"/>
</dbReference>
<organism evidence="4 5">
    <name type="scientific">Sesamum alatum</name>
    <dbReference type="NCBI Taxonomy" id="300844"/>
    <lineage>
        <taxon>Eukaryota</taxon>
        <taxon>Viridiplantae</taxon>
        <taxon>Streptophyta</taxon>
        <taxon>Embryophyta</taxon>
        <taxon>Tracheophyta</taxon>
        <taxon>Spermatophyta</taxon>
        <taxon>Magnoliopsida</taxon>
        <taxon>eudicotyledons</taxon>
        <taxon>Gunneridae</taxon>
        <taxon>Pentapetalae</taxon>
        <taxon>asterids</taxon>
        <taxon>lamiids</taxon>
        <taxon>Lamiales</taxon>
        <taxon>Pedaliaceae</taxon>
        <taxon>Sesamum</taxon>
    </lineage>
</organism>
<comment type="similarity">
    <text evidence="1">Belongs to the peptidase S8 family.</text>
</comment>
<comment type="caution">
    <text evidence="4">The sequence shown here is derived from an EMBL/GenBank/DDBJ whole genome shotgun (WGS) entry which is preliminary data.</text>
</comment>
<feature type="domain" description="Subtilisin-like protease fibronectin type-III" evidence="3">
    <location>
        <begin position="56"/>
        <end position="111"/>
    </location>
</feature>
<evidence type="ECO:0000313" key="5">
    <source>
        <dbReference type="Proteomes" id="UP001293254"/>
    </source>
</evidence>